<name>A0A158CVK0_9BURK</name>
<dbReference type="GO" id="GO:0016829">
    <property type="term" value="F:lyase activity"/>
    <property type="evidence" value="ECO:0007669"/>
    <property type="project" value="UniProtKB-KW"/>
</dbReference>
<dbReference type="Pfam" id="PF19906">
    <property type="entry name" value="CGDB"/>
    <property type="match status" value="1"/>
</dbReference>
<dbReference type="AlphaFoldDB" id="A0A158CVK0"/>
<accession>A0A158CVK0</accession>
<reference evidence="6" key="1">
    <citation type="submission" date="2016-01" db="EMBL/GenBank/DDBJ databases">
        <authorList>
            <person name="Peeters C."/>
        </authorList>
    </citation>
    <scope>NUCLEOTIDE SEQUENCE</scope>
    <source>
        <strain evidence="6">LMG 29322</strain>
    </source>
</reference>
<organism evidence="6 7">
    <name type="scientific">Caballeronia hypogeia</name>
    <dbReference type="NCBI Taxonomy" id="1777140"/>
    <lineage>
        <taxon>Bacteria</taxon>
        <taxon>Pseudomonadati</taxon>
        <taxon>Pseudomonadota</taxon>
        <taxon>Betaproteobacteria</taxon>
        <taxon>Burkholderiales</taxon>
        <taxon>Burkholderiaceae</taxon>
        <taxon>Caballeronia</taxon>
    </lineage>
</organism>
<evidence type="ECO:0000256" key="1">
    <source>
        <dbReference type="ARBA" id="ARBA00023239"/>
    </source>
</evidence>
<sequence>MMKNRVVSDNGLRATETGFAIDVRLPWYRSLPLSTVDVAEISLNGETIALEDVTFELDGECIKPTELRSLTDRWWYVLDSAFLHVKHAPMQPGTAHNVAVTLAVRPPYIKGLVRLTKTEKRLVAN</sequence>
<keyword evidence="7" id="KW-1185">Reference proteome</keyword>
<comment type="caution">
    <text evidence="6">The sequence shown here is derived from an EMBL/GenBank/DDBJ whole genome shotgun (WGS) entry which is preliminary data.</text>
</comment>
<keyword evidence="2" id="KW-0119">Carbohydrate metabolism</keyword>
<protein>
    <recommendedName>
        <fullName evidence="4">C-deglycosylation enzyme beta subunit</fullName>
    </recommendedName>
</protein>
<gene>
    <name evidence="6" type="ORF">AWB79_06054</name>
</gene>
<evidence type="ECO:0000256" key="3">
    <source>
        <dbReference type="ARBA" id="ARBA00046336"/>
    </source>
</evidence>
<dbReference type="OrthoDB" id="1494151at2"/>
<keyword evidence="1" id="KW-0456">Lyase</keyword>
<evidence type="ECO:0000256" key="4">
    <source>
        <dbReference type="ARBA" id="ARBA00047208"/>
    </source>
</evidence>
<evidence type="ECO:0000259" key="5">
    <source>
        <dbReference type="Pfam" id="PF19906"/>
    </source>
</evidence>
<dbReference type="Proteomes" id="UP000054851">
    <property type="component" value="Unassembled WGS sequence"/>
</dbReference>
<feature type="domain" description="C-glycoside deglycosidase beta subunit" evidence="5">
    <location>
        <begin position="7"/>
        <end position="108"/>
    </location>
</feature>
<evidence type="ECO:0000256" key="2">
    <source>
        <dbReference type="ARBA" id="ARBA00023277"/>
    </source>
</evidence>
<proteinExistence type="inferred from homology"/>
<dbReference type="RefSeq" id="WP_061171093.1">
    <property type="nucleotide sequence ID" value="NZ_FCOA02000029.1"/>
</dbReference>
<dbReference type="STRING" id="1777140.AWB79_06054"/>
<evidence type="ECO:0000313" key="7">
    <source>
        <dbReference type="Proteomes" id="UP000054851"/>
    </source>
</evidence>
<dbReference type="InterPro" id="IPR045959">
    <property type="entry name" value="CGDB"/>
</dbReference>
<comment type="similarity">
    <text evidence="3">Belongs to the C-glycoside deglycosidase beta subunit family.</text>
</comment>
<evidence type="ECO:0000313" key="6">
    <source>
        <dbReference type="EMBL" id="SAK86348.1"/>
    </source>
</evidence>
<dbReference type="EMBL" id="FCOA02000029">
    <property type="protein sequence ID" value="SAK86348.1"/>
    <property type="molecule type" value="Genomic_DNA"/>
</dbReference>